<protein>
    <submittedName>
        <fullName evidence="4">S-layer homology domain-containing protein</fullName>
    </submittedName>
</protein>
<reference evidence="4 5" key="1">
    <citation type="submission" date="2024-03" db="EMBL/GenBank/DDBJ databases">
        <title>Human intestinal bacterial collection.</title>
        <authorList>
            <person name="Pauvert C."/>
            <person name="Hitch T.C.A."/>
            <person name="Clavel T."/>
        </authorList>
    </citation>
    <scope>NUCLEOTIDE SEQUENCE [LARGE SCALE GENOMIC DNA]</scope>
    <source>
        <strain evidence="4 5">CLA-AP-H34</strain>
    </source>
</reference>
<dbReference type="InterPro" id="IPR027954">
    <property type="entry name" value="Transcobalamin-like_C"/>
</dbReference>
<gene>
    <name evidence="4" type="ORF">WMO45_05915</name>
</gene>
<dbReference type="Pfam" id="PF00395">
    <property type="entry name" value="SLH"/>
    <property type="match status" value="3"/>
</dbReference>
<feature type="chain" id="PRO_5046710546" evidence="2">
    <location>
        <begin position="26"/>
        <end position="2443"/>
    </location>
</feature>
<dbReference type="Proteomes" id="UP001440599">
    <property type="component" value="Unassembled WGS sequence"/>
</dbReference>
<dbReference type="Pfam" id="PF20578">
    <property type="entry name" value="aBig_2"/>
    <property type="match status" value="1"/>
</dbReference>
<evidence type="ECO:0000313" key="5">
    <source>
        <dbReference type="Proteomes" id="UP001440599"/>
    </source>
</evidence>
<dbReference type="Gene3D" id="2.60.40.3630">
    <property type="match status" value="1"/>
</dbReference>
<feature type="domain" description="SLH" evidence="3">
    <location>
        <begin position="2258"/>
        <end position="2318"/>
    </location>
</feature>
<dbReference type="RefSeq" id="WP_349139621.1">
    <property type="nucleotide sequence ID" value="NZ_JBBMFT010000002.1"/>
</dbReference>
<comment type="caution">
    <text evidence="4">The sequence shown here is derived from an EMBL/GenBank/DDBJ whole genome shotgun (WGS) entry which is preliminary data.</text>
</comment>
<accession>A0ABV1ES26</accession>
<feature type="signal peptide" evidence="2">
    <location>
        <begin position="1"/>
        <end position="25"/>
    </location>
</feature>
<dbReference type="InterPro" id="IPR011493">
    <property type="entry name" value="GLUG"/>
</dbReference>
<feature type="domain" description="SLH" evidence="3">
    <location>
        <begin position="2319"/>
        <end position="2382"/>
    </location>
</feature>
<keyword evidence="2" id="KW-0732">Signal</keyword>
<keyword evidence="5" id="KW-1185">Reference proteome</keyword>
<keyword evidence="1" id="KW-0677">Repeat</keyword>
<evidence type="ECO:0000313" key="4">
    <source>
        <dbReference type="EMBL" id="MEQ2456053.1"/>
    </source>
</evidence>
<dbReference type="Gene3D" id="2.60.40.1120">
    <property type="entry name" value="Carboxypeptidase-like, regulatory domain"/>
    <property type="match status" value="1"/>
</dbReference>
<evidence type="ECO:0000256" key="1">
    <source>
        <dbReference type="ARBA" id="ARBA00022737"/>
    </source>
</evidence>
<organism evidence="4 5">
    <name type="scientific">Flavonifractor hominis</name>
    <dbReference type="NCBI Taxonomy" id="3133178"/>
    <lineage>
        <taxon>Bacteria</taxon>
        <taxon>Bacillati</taxon>
        <taxon>Bacillota</taxon>
        <taxon>Clostridia</taxon>
        <taxon>Eubacteriales</taxon>
        <taxon>Oscillospiraceae</taxon>
        <taxon>Flavonifractor</taxon>
    </lineage>
</organism>
<dbReference type="InterPro" id="IPR022038">
    <property type="entry name" value="Ig-like_bact"/>
</dbReference>
<sequence length="2443" mass="259608">MKKRILSFFLVLCLTLGLLPSTALASGTAQPVSSVGEFAAMEPGGDYILTSDITVSAPYGQAFSGSFDGGGHKVTLAISGDSKLGLFSELSSGATVRNVITDGSVSGTSQVGGIAGLSSGTIENCLNTASITAGSKYAGGIAGQCTGGSITGCGNTGSVALSGTDQYAGGIAGQTKATAITNCYNQGEISSQRNRSGANLGGIVGYAGDDYGRGSSLNNCYSTGAITVQEKATNFGAIAGWMYNSTSENCYYLDSSCTIGINGNDQTVAAKTSEEMKGADFAAVLGEGFRVKTGDYPVLSWQISTASAVFTIAPSNAELTIRSSDSVVYSSSQGETRIAALAAGSYNYTVSCEGYTSQNGALTISEEQANSSAEIRVDPITLGLDNNRWGTLRFQVEGAEDYTITVTLDSQEITAGEDGTYTLLLDKTYDYVVTPTSEQVEGAQGSVTLSESKIETVSLKTVTDIAVKTLPNKTDYYVGDTLNPAGLVVTVSYSDGSTREISEGFTVNGFDSSAAGEKTVTVTYCGSKATFQVTVSEKPFPSAVFNALVGKAQVVYTHNDKYQGEPGQEFVEEDGVLRSNSKGQGNSQVTVTITIDESVAQGSLSFWYKVSSEGSWTVYDGLAINNGSKIGGEINWTKHTLDVKGGETVTLTYVKDSSGDKGDDCVYLKDFTLETLHTATFTLSPENAQIVLAPQGGGEAIAPASSSGGTVIYALADGTYDYTVSCFGYAEQTGQITVDGADVTETVTLDASARQTVTFQVTRPEDISAPHMISVLFQGEPVAHSGDDADVYQLPAGEYTYTVSCEGCEPASGSFTVRENAVTVPVTLERQWTLSDYFKAISPAITAENGTRYGFVRDTEQDGGLISDNAGKSSSSAAMTLTFSQAARLDFAYWVSSEANYDKFTLKHGTDTLVTASGNGEWTQFAVSVAAGDSLIFQYEKDSGGNEGSDTVRLKNFRVTTLYPLTYTGLPEGGTFTVRDSKGQTIAPQNDGTYLLPEGAYTYTASAFGYEASQGSFSIPDQSSVTVSLNKLPTYKVTFRIPEGASLTVTHPTAGSMDAFRQGNAFTLPAGETYSYEVTKTNCLPSRGSFTLTEERTIEVDTLTDAGAGWDGTTVTKPTQAEGVYQIGSAAELAWFAQQAERETDLKGQLTANINLNGKPWTGIKQFAGTLDGGGHVVSGVTAPLFDTVGTNGTVKNLVVMGSITGSGHLGGIVSTLSGTVENCAFEGSVTNSGPAFGSISLGGIVGRGQKGSVIRGCAVSAELKNNTASYNTALHTGSIAGYAYGVMENCYATGSVWADSGRDTNSALGGLVGTLYADGTLRNAYFSGTVTGPENGIGLVIGANKGTVENTFFLPNGSIPAVADNTASTAPAVTKTSAEQMRTDAFAHGLGSAFHMDTDGVNSGFPILSWQGGSAPVVSTDEEDAAADLAALNLQTTDGKTLSADSQGIYQIRNALTLALPKQGEHGSAITWTASPEGGISLPDGMLTLPENGKLEVTLTAQVKKGEASKQKEFRLVLWSQGAQDLETLEAIRDEAQSGGTFIQPLEAYGHTNIRQAMEQYLLRKDYPVDMAQYTYDDDPRAIKVEFVAPGTKVLPQAGSYLANDGTITYYRDEGGLGINYAIYRDVTFRLLLGDQSVQVSMTVHIGWANDYLEDYLSRAVNSITWEQIRGENTNTATVTQDEGWWYTVAVDGQVDKDLILPTHVDTYGDVRIQWSSTDMNALTVQTNPDGSYTATLNRPPFGGDPFTFPLIATARFNRLDDYMIQEATAEGAVQDWYAAIRKFVITVAPNDVDQSAQINAALEKYPSLLRDFVDKEKPVTPTHVTADLQMPTPGQLESAGILPDRYNQKVTMTSGNTDVLEFSGYHAVVYRPLPGSPAADVSYTVRILDRRNNALLGEKTFSLTVQPLTEDEISAAAAFMDGVCTENAYWNGIRGNNTDKTQVTENLEPFAEVLSGDQGQPQYIYGAINLTFGGAEVDDLPGYDPMNAQPWREYRSSRPTVIACENLLVTRPEYDTKVTLDSVLTHSVYGKYWEKFGSNPDYAQFEQFYKRPVSVTVTVKGTKGGENPNPQPEQIQATVSVSGGGFENFADLSAYTFTGSGNRDWTAWDALQAALREAGYRYEGSGSYVSAVTDSNGVTLSELEHGEGSGWMYRVNGTLPEVTLNQYYLSDGDKITFFYTGDYHTVPGTHGYDDNQKAAQAVEKLINAIGTVTKDSGDKIEAARKAYDALTDTQKKLVRNYDVLTEAEAAFTALEAGLPFTDVDKDAWYVEAVQYVYKNGLFNGTSATAFSPDGEMSRAMLAAVLYRLAGSPAGDGKAPAFTDVAPDTWYTDAVAWANGNGIVTGYGNGLFGGADSITREQLVVMLYRYAKFMKHDTAAAGDLSAFTDAGDTSDWAVEALRWAYAEGLITGRTATTIVPQGTATRAEVAMILMRFGGELAK</sequence>
<dbReference type="Pfam" id="PF14478">
    <property type="entry name" value="DUF4430"/>
    <property type="match status" value="1"/>
</dbReference>
<dbReference type="Gene3D" id="2.170.130.30">
    <property type="match status" value="1"/>
</dbReference>
<proteinExistence type="predicted"/>
<name>A0ABV1ES26_9FIRM</name>
<dbReference type="Gene3D" id="2.160.20.110">
    <property type="match status" value="2"/>
</dbReference>
<dbReference type="Pfam" id="PF07581">
    <property type="entry name" value="Glug"/>
    <property type="match status" value="1"/>
</dbReference>
<dbReference type="PROSITE" id="PS51272">
    <property type="entry name" value="SLH"/>
    <property type="match status" value="3"/>
</dbReference>
<dbReference type="EMBL" id="JBBMFT010000002">
    <property type="protein sequence ID" value="MEQ2456053.1"/>
    <property type="molecule type" value="Genomic_DNA"/>
</dbReference>
<evidence type="ECO:0000256" key="2">
    <source>
        <dbReference type="SAM" id="SignalP"/>
    </source>
</evidence>
<dbReference type="InterPro" id="IPR001119">
    <property type="entry name" value="SLH_dom"/>
</dbReference>
<dbReference type="InterPro" id="IPR046780">
    <property type="entry name" value="aBig_2"/>
</dbReference>
<dbReference type="Pfam" id="PF07523">
    <property type="entry name" value="Big_3"/>
    <property type="match status" value="1"/>
</dbReference>
<evidence type="ECO:0000259" key="3">
    <source>
        <dbReference type="PROSITE" id="PS51272"/>
    </source>
</evidence>
<feature type="domain" description="SLH" evidence="3">
    <location>
        <begin position="2385"/>
        <end position="2443"/>
    </location>
</feature>